<keyword evidence="2" id="KW-1185">Reference proteome</keyword>
<comment type="caution">
    <text evidence="1">The sequence shown here is derived from an EMBL/GenBank/DDBJ whole genome shotgun (WGS) entry which is preliminary data.</text>
</comment>
<proteinExistence type="predicted"/>
<reference evidence="1" key="1">
    <citation type="submission" date="2022-08" db="EMBL/GenBank/DDBJ databases">
        <title>Genome Sequence of Pycnoporus sanguineus.</title>
        <authorList>
            <person name="Buettner E."/>
        </authorList>
    </citation>
    <scope>NUCLEOTIDE SEQUENCE</scope>
    <source>
        <strain evidence="1">CG-C14</strain>
    </source>
</reference>
<sequence>MAGPQDRLPDQLQPEYKPNREVRVEAAATVVAGGGGVRPGEEREREGELDLALDHEFEGGGGGEDSEDRGRKRSKPHMFFAFYLDVPVADSLNAASSREGELSGTVAEERVATSAHEARATGNAPLAREGSYALASFNRIYDSAHCRSTKSTVCARNASGHFTLYGYGEPHKYQSLDGRKAKLRSQRKYPYPTMPSAARPTTWLVTG</sequence>
<evidence type="ECO:0000313" key="1">
    <source>
        <dbReference type="EMBL" id="KAJ2961282.1"/>
    </source>
</evidence>
<protein>
    <submittedName>
        <fullName evidence="1">Uncharacterized protein</fullName>
    </submittedName>
</protein>
<gene>
    <name evidence="1" type="ORF">NUW54_g14392</name>
</gene>
<name>A0ACC1MCU8_9APHY</name>
<dbReference type="Proteomes" id="UP001144978">
    <property type="component" value="Unassembled WGS sequence"/>
</dbReference>
<evidence type="ECO:0000313" key="2">
    <source>
        <dbReference type="Proteomes" id="UP001144978"/>
    </source>
</evidence>
<dbReference type="EMBL" id="JANSHE010007392">
    <property type="protein sequence ID" value="KAJ2961282.1"/>
    <property type="molecule type" value="Genomic_DNA"/>
</dbReference>
<organism evidence="1 2">
    <name type="scientific">Trametes sanguinea</name>
    <dbReference type="NCBI Taxonomy" id="158606"/>
    <lineage>
        <taxon>Eukaryota</taxon>
        <taxon>Fungi</taxon>
        <taxon>Dikarya</taxon>
        <taxon>Basidiomycota</taxon>
        <taxon>Agaricomycotina</taxon>
        <taxon>Agaricomycetes</taxon>
        <taxon>Polyporales</taxon>
        <taxon>Polyporaceae</taxon>
        <taxon>Trametes</taxon>
    </lineage>
</organism>
<accession>A0ACC1MCU8</accession>